<dbReference type="EMBL" id="PGLV01000001">
    <property type="protein sequence ID" value="POZ56446.1"/>
    <property type="molecule type" value="Genomic_DNA"/>
</dbReference>
<dbReference type="Proteomes" id="UP000237319">
    <property type="component" value="Unassembled WGS sequence"/>
</dbReference>
<dbReference type="AlphaFoldDB" id="A0A2S5D061"/>
<dbReference type="RefSeq" id="WP_176723196.1">
    <property type="nucleotide sequence ID" value="NZ_JOTQ01000025.1"/>
</dbReference>
<sequence length="56" mass="6356">MDKHLESLSLVQKRLVKAYATTIMGDVRTVEDVVPADLKPYVELEIAEREIEALTK</sequence>
<keyword evidence="2" id="KW-1185">Reference proteome</keyword>
<evidence type="ECO:0000313" key="1">
    <source>
        <dbReference type="EMBL" id="POZ56446.1"/>
    </source>
</evidence>
<evidence type="ECO:0000313" key="2">
    <source>
        <dbReference type="Proteomes" id="UP000237319"/>
    </source>
</evidence>
<gene>
    <name evidence="1" type="ORF">LYSIN_01229</name>
</gene>
<comment type="caution">
    <text evidence="1">The sequence shown here is derived from an EMBL/GenBank/DDBJ whole genome shotgun (WGS) entry which is preliminary data.</text>
</comment>
<proteinExistence type="predicted"/>
<name>A0A2S5D061_LYSSH</name>
<accession>A0A2S5D061</accession>
<protein>
    <submittedName>
        <fullName evidence="1">Uncharacterized protein</fullName>
    </submittedName>
</protein>
<organism evidence="1 2">
    <name type="scientific">Lysinibacillus sphaericus</name>
    <name type="common">Bacillus sphaericus</name>
    <dbReference type="NCBI Taxonomy" id="1421"/>
    <lineage>
        <taxon>Bacteria</taxon>
        <taxon>Bacillati</taxon>
        <taxon>Bacillota</taxon>
        <taxon>Bacilli</taxon>
        <taxon>Bacillales</taxon>
        <taxon>Bacillaceae</taxon>
        <taxon>Lysinibacillus</taxon>
    </lineage>
</organism>
<reference evidence="1 2" key="1">
    <citation type="submission" date="2017-11" db="EMBL/GenBank/DDBJ databases">
        <title>Genome sequence of Lysinibacillus sphaericus, a lignin-degrading bacteria isolated from municipal solid waste soil.</title>
        <authorList>
            <person name="Persinoti G.F."/>
            <person name="Paixao D.A."/>
            <person name="Bugg T.D."/>
            <person name="Squina F.M."/>
        </authorList>
    </citation>
    <scope>NUCLEOTIDE SEQUENCE [LARGE SCALE GENOMIC DNA]</scope>
    <source>
        <strain evidence="1 2">A1</strain>
    </source>
</reference>